<dbReference type="Proteomes" id="UP000287171">
    <property type="component" value="Unassembled WGS sequence"/>
</dbReference>
<organism evidence="2 3">
    <name type="scientific">Dictyobacter alpinus</name>
    <dbReference type="NCBI Taxonomy" id="2014873"/>
    <lineage>
        <taxon>Bacteria</taxon>
        <taxon>Bacillati</taxon>
        <taxon>Chloroflexota</taxon>
        <taxon>Ktedonobacteria</taxon>
        <taxon>Ktedonobacterales</taxon>
        <taxon>Dictyobacteraceae</taxon>
        <taxon>Dictyobacter</taxon>
    </lineage>
</organism>
<protein>
    <submittedName>
        <fullName evidence="2">Uncharacterized protein</fullName>
    </submittedName>
</protein>
<dbReference type="AlphaFoldDB" id="A0A402BED0"/>
<feature type="transmembrane region" description="Helical" evidence="1">
    <location>
        <begin position="66"/>
        <end position="94"/>
    </location>
</feature>
<dbReference type="RefSeq" id="WP_126629886.1">
    <property type="nucleotide sequence ID" value="NZ_BIFT01000002.1"/>
</dbReference>
<evidence type="ECO:0000256" key="1">
    <source>
        <dbReference type="SAM" id="Phobius"/>
    </source>
</evidence>
<keyword evidence="1" id="KW-0472">Membrane</keyword>
<gene>
    <name evidence="2" type="ORF">KDA_51500</name>
</gene>
<evidence type="ECO:0000313" key="2">
    <source>
        <dbReference type="EMBL" id="GCE29666.1"/>
    </source>
</evidence>
<keyword evidence="1" id="KW-1133">Transmembrane helix</keyword>
<dbReference type="EMBL" id="BIFT01000002">
    <property type="protein sequence ID" value="GCE29666.1"/>
    <property type="molecule type" value="Genomic_DNA"/>
</dbReference>
<sequence>MLLTIIFVLAQTPLVMLDAVPLLLMVWLLLSANYWGPLLVADHQQDRFVVLKASITFTWRYPGQTLLTGIIVLLALGIGIGSVAGFFVIIPIFITLLQQKRYLWIVEREERKQNGTSGKPRVACDTTQLLDNKERARLRHKIAESV</sequence>
<proteinExistence type="predicted"/>
<reference evidence="3" key="1">
    <citation type="submission" date="2018-12" db="EMBL/GenBank/DDBJ databases">
        <title>Tengunoibacter tsumagoiensis gen. nov., sp. nov., Dictyobacter kobayashii sp. nov., D. alpinus sp. nov., and D. joshuensis sp. nov. and description of Dictyobacteraceae fam. nov. within the order Ktedonobacterales isolated from Tengu-no-mugimeshi.</title>
        <authorList>
            <person name="Wang C.M."/>
            <person name="Zheng Y."/>
            <person name="Sakai Y."/>
            <person name="Toyoda A."/>
            <person name="Minakuchi Y."/>
            <person name="Abe K."/>
            <person name="Yokota A."/>
            <person name="Yabe S."/>
        </authorList>
    </citation>
    <scope>NUCLEOTIDE SEQUENCE [LARGE SCALE GENOMIC DNA]</scope>
    <source>
        <strain evidence="3">Uno16</strain>
    </source>
</reference>
<name>A0A402BED0_9CHLR</name>
<keyword evidence="3" id="KW-1185">Reference proteome</keyword>
<comment type="caution">
    <text evidence="2">The sequence shown here is derived from an EMBL/GenBank/DDBJ whole genome shotgun (WGS) entry which is preliminary data.</text>
</comment>
<keyword evidence="1" id="KW-0812">Transmembrane</keyword>
<accession>A0A402BED0</accession>
<evidence type="ECO:0000313" key="3">
    <source>
        <dbReference type="Proteomes" id="UP000287171"/>
    </source>
</evidence>